<name>A0A9K3LGT6_9STRA</name>
<protein>
    <submittedName>
        <fullName evidence="3">DUF676 putative serine esterase domain containing protein</fullName>
    </submittedName>
</protein>
<organism evidence="3 4">
    <name type="scientific">Nitzschia inconspicua</name>
    <dbReference type="NCBI Taxonomy" id="303405"/>
    <lineage>
        <taxon>Eukaryota</taxon>
        <taxon>Sar</taxon>
        <taxon>Stramenopiles</taxon>
        <taxon>Ochrophyta</taxon>
        <taxon>Bacillariophyta</taxon>
        <taxon>Bacillariophyceae</taxon>
        <taxon>Bacillariophycidae</taxon>
        <taxon>Bacillariales</taxon>
        <taxon>Bacillariaceae</taxon>
        <taxon>Nitzschia</taxon>
    </lineage>
</organism>
<feature type="region of interest" description="Disordered" evidence="1">
    <location>
        <begin position="606"/>
        <end position="628"/>
    </location>
</feature>
<sequence>MSLSCDLLQRILTDTSSFLSSIPLSSYMTSIALACFLWLVGLLCFSTSASSSDNSSKSASRVEAFRHIIQRHIVHPADKHIRTPLQTLLESSSSVYTSSNSKSSSSSSNNKNNRVDSSSPSKSTNLFLSAEALEIAYRDLAPPFNIIMDSENNPDVANHADGSTANNNSMPFIPESDVTHFCFLIHGHRGLSRDLAYFQAVMQRWASEELKKQKQSTGNEKVAFNGNSNLTTTEVKRTHDMVVHNAICNEGKTQDGVENGGERLVEEMRQVIEAEMKKRHAALNRDDPDDNNPATNEDSTKIYDITISILGNSLGGLFGRYAIAKLVERYCVKENPAKFDEIGVAHALGQSGKDLFRLNNLLHTMATSPTFLGPLGSFRKRIAYANCYGTDFAVPVGTAAFLSENSTYPHHFLDDYLVDENGMVIAALHTPAKNDDRDEAVEEHLDELHEMSSSLDKLGWKKVFVDVRKEMPSVELPKSLGERLLRQKKQNSDLEIANSSGSNHSSDSVNETTSDDKIESGQGLQALKRQKIVASKDIANAVRIPEDNRVALPLGHNMIVAFSRSRLTTFMNKGGRPVVDALAKELVDDIFSWDGSNNPPPLTIATPSTRHAGSPLVQSSPNPGEEVAPGAKSLVEVILHLDLGHFLIASRTH</sequence>
<dbReference type="OrthoDB" id="273452at2759"/>
<feature type="compositionally biased region" description="Low complexity" evidence="1">
    <location>
        <begin position="98"/>
        <end position="119"/>
    </location>
</feature>
<evidence type="ECO:0000313" key="3">
    <source>
        <dbReference type="EMBL" id="KAG7360646.1"/>
    </source>
</evidence>
<dbReference type="InterPro" id="IPR044294">
    <property type="entry name" value="Lipase-like"/>
</dbReference>
<evidence type="ECO:0000259" key="2">
    <source>
        <dbReference type="Pfam" id="PF05057"/>
    </source>
</evidence>
<evidence type="ECO:0000313" key="4">
    <source>
        <dbReference type="Proteomes" id="UP000693970"/>
    </source>
</evidence>
<feature type="region of interest" description="Disordered" evidence="1">
    <location>
        <begin position="279"/>
        <end position="298"/>
    </location>
</feature>
<evidence type="ECO:0000256" key="1">
    <source>
        <dbReference type="SAM" id="MobiDB-lite"/>
    </source>
</evidence>
<dbReference type="EMBL" id="JAGRRH010000013">
    <property type="protein sequence ID" value="KAG7360646.1"/>
    <property type="molecule type" value="Genomic_DNA"/>
</dbReference>
<dbReference type="InterPro" id="IPR007751">
    <property type="entry name" value="DUF676_lipase-like"/>
</dbReference>
<feature type="region of interest" description="Disordered" evidence="1">
    <location>
        <begin position="492"/>
        <end position="522"/>
    </location>
</feature>
<dbReference type="PANTHER" id="PTHR12482">
    <property type="entry name" value="LIPASE ROG1-RELATED-RELATED"/>
    <property type="match status" value="1"/>
</dbReference>
<reference evidence="3" key="1">
    <citation type="journal article" date="2021" name="Sci. Rep.">
        <title>Diploid genomic architecture of Nitzschia inconspicua, an elite biomass production diatom.</title>
        <authorList>
            <person name="Oliver A."/>
            <person name="Podell S."/>
            <person name="Pinowska A."/>
            <person name="Traller J.C."/>
            <person name="Smith S.R."/>
            <person name="McClure R."/>
            <person name="Beliaev A."/>
            <person name="Bohutskyi P."/>
            <person name="Hill E.A."/>
            <person name="Rabines A."/>
            <person name="Zheng H."/>
            <person name="Allen L.Z."/>
            <person name="Kuo A."/>
            <person name="Grigoriev I.V."/>
            <person name="Allen A.E."/>
            <person name="Hazlebeck D."/>
            <person name="Allen E.E."/>
        </authorList>
    </citation>
    <scope>NUCLEOTIDE SEQUENCE</scope>
    <source>
        <strain evidence="3">Hildebrandi</strain>
    </source>
</reference>
<feature type="region of interest" description="Disordered" evidence="1">
    <location>
        <begin position="98"/>
        <end position="122"/>
    </location>
</feature>
<feature type="compositionally biased region" description="Low complexity" evidence="1">
    <location>
        <begin position="498"/>
        <end position="510"/>
    </location>
</feature>
<dbReference type="Proteomes" id="UP000693970">
    <property type="component" value="Unassembled WGS sequence"/>
</dbReference>
<reference evidence="3" key="2">
    <citation type="submission" date="2021-04" db="EMBL/GenBank/DDBJ databases">
        <authorList>
            <person name="Podell S."/>
        </authorList>
    </citation>
    <scope>NUCLEOTIDE SEQUENCE</scope>
    <source>
        <strain evidence="3">Hildebrandi</strain>
    </source>
</reference>
<dbReference type="Pfam" id="PF05057">
    <property type="entry name" value="DUF676"/>
    <property type="match status" value="1"/>
</dbReference>
<gene>
    <name evidence="3" type="ORF">IV203_035745</name>
</gene>
<dbReference type="AlphaFoldDB" id="A0A9K3LGT6"/>
<dbReference type="PANTHER" id="PTHR12482:SF62">
    <property type="entry name" value="LIPASE ROG1-RELATED"/>
    <property type="match status" value="1"/>
</dbReference>
<comment type="caution">
    <text evidence="3">The sequence shown here is derived from an EMBL/GenBank/DDBJ whole genome shotgun (WGS) entry which is preliminary data.</text>
</comment>
<proteinExistence type="predicted"/>
<feature type="domain" description="DUF676" evidence="2">
    <location>
        <begin position="242"/>
        <end position="331"/>
    </location>
</feature>
<feature type="compositionally biased region" description="Polar residues" evidence="1">
    <location>
        <begin position="606"/>
        <end position="622"/>
    </location>
</feature>
<keyword evidence="4" id="KW-1185">Reference proteome</keyword>
<accession>A0A9K3LGT6</accession>